<dbReference type="Proteomes" id="UP000070092">
    <property type="component" value="Unassembled WGS sequence"/>
</dbReference>
<proteinExistence type="predicted"/>
<name>A0A133KRZ5_BIFBI</name>
<accession>A0A133KRZ5</accession>
<organism evidence="1 2">
    <name type="scientific">Bifidobacterium bifidum</name>
    <dbReference type="NCBI Taxonomy" id="1681"/>
    <lineage>
        <taxon>Bacteria</taxon>
        <taxon>Bacillati</taxon>
        <taxon>Actinomycetota</taxon>
        <taxon>Actinomycetes</taxon>
        <taxon>Bifidobacteriales</taxon>
        <taxon>Bifidobacteriaceae</taxon>
        <taxon>Bifidobacterium</taxon>
    </lineage>
</organism>
<dbReference type="PATRIC" id="fig|1681.53.peg.388"/>
<protein>
    <submittedName>
        <fullName evidence="1">Uncharacterized protein</fullName>
    </submittedName>
</protein>
<reference evidence="1 2" key="1">
    <citation type="submission" date="2016-01" db="EMBL/GenBank/DDBJ databases">
        <authorList>
            <person name="Oliw E.H."/>
        </authorList>
    </citation>
    <scope>NUCLEOTIDE SEQUENCE [LARGE SCALE GENOMIC DNA]</scope>
    <source>
        <strain evidence="1 2">MJR8628B</strain>
    </source>
</reference>
<evidence type="ECO:0000313" key="1">
    <source>
        <dbReference type="EMBL" id="KWZ82318.1"/>
    </source>
</evidence>
<dbReference type="AlphaFoldDB" id="A0A133KRZ5"/>
<evidence type="ECO:0000313" key="2">
    <source>
        <dbReference type="Proteomes" id="UP000070092"/>
    </source>
</evidence>
<gene>
    <name evidence="1" type="ORF">HMPREF3196_00400</name>
</gene>
<dbReference type="EMBL" id="LRPO01000016">
    <property type="protein sequence ID" value="KWZ82318.1"/>
    <property type="molecule type" value="Genomic_DNA"/>
</dbReference>
<comment type="caution">
    <text evidence="1">The sequence shown here is derived from an EMBL/GenBank/DDBJ whole genome shotgun (WGS) entry which is preliminary data.</text>
</comment>
<sequence length="39" mass="4527">MRNSYFPTISAIYRHAACSCRQQNMRRVVHINSVNCSVL</sequence>